<feature type="compositionally biased region" description="Acidic residues" evidence="1">
    <location>
        <begin position="289"/>
        <end position="301"/>
    </location>
</feature>
<dbReference type="PANTHER" id="PTHR46599:SF6">
    <property type="entry name" value="DUAL SPECIFICITY PHOSPHATASE 26"/>
    <property type="match status" value="1"/>
</dbReference>
<dbReference type="OrthoDB" id="10057959at2759"/>
<evidence type="ECO:0000313" key="3">
    <source>
        <dbReference type="EMBL" id="CAH1970116.1"/>
    </source>
</evidence>
<dbReference type="AlphaFoldDB" id="A0A9P0KB25"/>
<feature type="domain" description="PiggyBac transposable element-derived protein" evidence="2">
    <location>
        <begin position="368"/>
        <end position="585"/>
    </location>
</feature>
<dbReference type="InterPro" id="IPR036397">
    <property type="entry name" value="RNaseH_sf"/>
</dbReference>
<dbReference type="Pfam" id="PF13843">
    <property type="entry name" value="DDE_Tnp_1_7"/>
    <property type="match status" value="1"/>
</dbReference>
<evidence type="ECO:0000313" key="4">
    <source>
        <dbReference type="Proteomes" id="UP001152888"/>
    </source>
</evidence>
<evidence type="ECO:0000259" key="2">
    <source>
        <dbReference type="Pfam" id="PF13843"/>
    </source>
</evidence>
<dbReference type="PANTHER" id="PTHR46599">
    <property type="entry name" value="PIGGYBAC TRANSPOSABLE ELEMENT-DERIVED PROTEIN 4"/>
    <property type="match status" value="1"/>
</dbReference>
<name>A0A9P0KB25_ACAOB</name>
<proteinExistence type="predicted"/>
<dbReference type="EMBL" id="CAKOFQ010006769">
    <property type="protein sequence ID" value="CAH1970116.1"/>
    <property type="molecule type" value="Genomic_DNA"/>
</dbReference>
<feature type="compositionally biased region" description="Polar residues" evidence="1">
    <location>
        <begin position="736"/>
        <end position="745"/>
    </location>
</feature>
<keyword evidence="4" id="KW-1185">Reference proteome</keyword>
<feature type="compositionally biased region" description="Acidic residues" evidence="1">
    <location>
        <begin position="264"/>
        <end position="281"/>
    </location>
</feature>
<feature type="region of interest" description="Disordered" evidence="1">
    <location>
        <begin position="264"/>
        <end position="305"/>
    </location>
</feature>
<comment type="caution">
    <text evidence="3">The sequence shown here is derived from an EMBL/GenBank/DDBJ whole genome shotgun (WGS) entry which is preliminary data.</text>
</comment>
<accession>A0A9P0KB25</accession>
<sequence length="745" mass="85695">MYNGFAQYARSNKSQVYLKIYARLKQQVLYFSFSKKVSQIWFLSCNLILMTVFEKYVNLTKLILDCVGCGHISPPHYEYMTSSWHTKVEIPSYCGVTECQNVKECNTYSKQDMLVELEFLNIADTFIVLATLIMLVCFSDESIFQVLVDKSQFVRRRTNEKYKPECIVPTIKHPPSVMVWSVISYKGQGTLYVVDGTMNAEKYQEVLETQLLPQVCCEPWSFMTFLIWNISGAGLRNRVKVKNPQKLTQDELAAIAQVICDTDTEEEVGGEGDSDGSEQVEEEAHNSDSEQEISELEEVDVDQSSSDSEDILLSVLAANKQDKYIGKDKKTIWYKNYPMSKSSKSKIKNIIKILPGPKQCARDITDETSAFSKIFDDEMIEHIIHCTNLEISRVRENYDRERDAKDVTKTEMLAFIGLLFLSGSKKQNHTHFLELWTKDGTGSEIFRACMSYQRFLFLLANIRFDDKTTRHERKKIDKLAAVRYVLDKFVSNCKKNYSMGEFMTIDEMLIAFRGRCSFVQYIPNKPAKYGLKAFVLCDARTFYLLNIAGINSQILYNGTHPESPHKSRRIFLKTLALSLMKPFLSERAAIPTLPIDIRHFLSRYRQTQMDEEEEPPRKIRGRCSICARKKNRVTTITCSICHQLVCKEHSVNVITCHKCKEGGSHIPKLFSDMEDADYYIQAAKRLQKKNNGYKLEIIVHKFATENASDATRTTNYRPTRSLRPSVARISKKRTTLEPSTRTGEP</sequence>
<organism evidence="3 4">
    <name type="scientific">Acanthoscelides obtectus</name>
    <name type="common">Bean weevil</name>
    <name type="synonym">Bruchus obtectus</name>
    <dbReference type="NCBI Taxonomy" id="200917"/>
    <lineage>
        <taxon>Eukaryota</taxon>
        <taxon>Metazoa</taxon>
        <taxon>Ecdysozoa</taxon>
        <taxon>Arthropoda</taxon>
        <taxon>Hexapoda</taxon>
        <taxon>Insecta</taxon>
        <taxon>Pterygota</taxon>
        <taxon>Neoptera</taxon>
        <taxon>Endopterygota</taxon>
        <taxon>Coleoptera</taxon>
        <taxon>Polyphaga</taxon>
        <taxon>Cucujiformia</taxon>
        <taxon>Chrysomeloidea</taxon>
        <taxon>Chrysomelidae</taxon>
        <taxon>Bruchinae</taxon>
        <taxon>Bruchini</taxon>
        <taxon>Acanthoscelides</taxon>
    </lineage>
</organism>
<gene>
    <name evidence="3" type="ORF">ACAOBT_LOCUS8746</name>
</gene>
<dbReference type="Gene3D" id="3.30.420.10">
    <property type="entry name" value="Ribonuclease H-like superfamily/Ribonuclease H"/>
    <property type="match status" value="1"/>
</dbReference>
<dbReference type="GO" id="GO:0003676">
    <property type="term" value="F:nucleic acid binding"/>
    <property type="evidence" value="ECO:0007669"/>
    <property type="project" value="InterPro"/>
</dbReference>
<reference evidence="3" key="1">
    <citation type="submission" date="2022-03" db="EMBL/GenBank/DDBJ databases">
        <authorList>
            <person name="Sayadi A."/>
        </authorList>
    </citation>
    <scope>NUCLEOTIDE SEQUENCE</scope>
</reference>
<feature type="region of interest" description="Disordered" evidence="1">
    <location>
        <begin position="710"/>
        <end position="745"/>
    </location>
</feature>
<evidence type="ECO:0000256" key="1">
    <source>
        <dbReference type="SAM" id="MobiDB-lite"/>
    </source>
</evidence>
<dbReference type="Proteomes" id="UP001152888">
    <property type="component" value="Unassembled WGS sequence"/>
</dbReference>
<dbReference type="InterPro" id="IPR029526">
    <property type="entry name" value="PGBD"/>
</dbReference>
<protein>
    <recommendedName>
        <fullName evidence="2">PiggyBac transposable element-derived protein domain-containing protein</fullName>
    </recommendedName>
</protein>